<name>A0AAV1WVS8_LUPLU</name>
<evidence type="ECO:0000256" key="1">
    <source>
        <dbReference type="SAM" id="MobiDB-lite"/>
    </source>
</evidence>
<keyword evidence="3" id="KW-1185">Reference proteome</keyword>
<comment type="caution">
    <text evidence="2">The sequence shown here is derived from an EMBL/GenBank/DDBJ whole genome shotgun (WGS) entry which is preliminary data.</text>
</comment>
<dbReference type="AlphaFoldDB" id="A0AAV1WVS8"/>
<proteinExistence type="predicted"/>
<evidence type="ECO:0000313" key="3">
    <source>
        <dbReference type="Proteomes" id="UP001497480"/>
    </source>
</evidence>
<dbReference type="PANTHER" id="PTHR37182">
    <property type="entry name" value="F24J8.11 PROTEIN"/>
    <property type="match status" value="1"/>
</dbReference>
<sequence>MAHLLTPAPTTATTFLYSRAHKSSLHSWKNGYFPTPRVCCVRQQYQHQDHVPPPSEDLDQQPLCRRKSSIFEPLDECRALMGLSGALVLGHSLSDVKSASAGGRPPPPPPKERKDPNVSGVQAKVMASKRRKEAMKEAVAKLREKGKTINEDSLPASSE</sequence>
<feature type="compositionally biased region" description="Basic and acidic residues" evidence="1">
    <location>
        <begin position="134"/>
        <end position="150"/>
    </location>
</feature>
<feature type="region of interest" description="Disordered" evidence="1">
    <location>
        <begin position="96"/>
        <end position="159"/>
    </location>
</feature>
<protein>
    <submittedName>
        <fullName evidence="2">Uncharacterized protein</fullName>
    </submittedName>
</protein>
<gene>
    <name evidence="2" type="ORF">LLUT_LOCUS14575</name>
</gene>
<reference evidence="2 3" key="1">
    <citation type="submission" date="2024-03" db="EMBL/GenBank/DDBJ databases">
        <authorList>
            <person name="Martinez-Hernandez J."/>
        </authorList>
    </citation>
    <scope>NUCLEOTIDE SEQUENCE [LARGE SCALE GENOMIC DNA]</scope>
</reference>
<dbReference type="PANTHER" id="PTHR37182:SF2">
    <property type="entry name" value="F24J8.11 PROTEIN"/>
    <property type="match status" value="1"/>
</dbReference>
<dbReference type="Proteomes" id="UP001497480">
    <property type="component" value="Unassembled WGS sequence"/>
</dbReference>
<evidence type="ECO:0000313" key="2">
    <source>
        <dbReference type="EMBL" id="CAL0313515.1"/>
    </source>
</evidence>
<accession>A0AAV1WVS8</accession>
<dbReference type="EMBL" id="CAXHTB010000010">
    <property type="protein sequence ID" value="CAL0313515.1"/>
    <property type="molecule type" value="Genomic_DNA"/>
</dbReference>
<organism evidence="2 3">
    <name type="scientific">Lupinus luteus</name>
    <name type="common">European yellow lupine</name>
    <dbReference type="NCBI Taxonomy" id="3873"/>
    <lineage>
        <taxon>Eukaryota</taxon>
        <taxon>Viridiplantae</taxon>
        <taxon>Streptophyta</taxon>
        <taxon>Embryophyta</taxon>
        <taxon>Tracheophyta</taxon>
        <taxon>Spermatophyta</taxon>
        <taxon>Magnoliopsida</taxon>
        <taxon>eudicotyledons</taxon>
        <taxon>Gunneridae</taxon>
        <taxon>Pentapetalae</taxon>
        <taxon>rosids</taxon>
        <taxon>fabids</taxon>
        <taxon>Fabales</taxon>
        <taxon>Fabaceae</taxon>
        <taxon>Papilionoideae</taxon>
        <taxon>50 kb inversion clade</taxon>
        <taxon>genistoids sensu lato</taxon>
        <taxon>core genistoids</taxon>
        <taxon>Genisteae</taxon>
        <taxon>Lupinus</taxon>
    </lineage>
</organism>